<proteinExistence type="predicted"/>
<keyword evidence="6" id="KW-0732">Signal</keyword>
<protein>
    <recommendedName>
        <fullName evidence="7">Single Cache domain-containing protein</fullName>
    </recommendedName>
</protein>
<accession>A0A2S2CPS8</accession>
<evidence type="ECO:0000256" key="4">
    <source>
        <dbReference type="ARBA" id="ARBA00022989"/>
    </source>
</evidence>
<feature type="domain" description="Single Cache" evidence="7">
    <location>
        <begin position="26"/>
        <end position="105"/>
    </location>
</feature>
<keyword evidence="9" id="KW-1185">Reference proteome</keyword>
<evidence type="ECO:0000313" key="8">
    <source>
        <dbReference type="EMBL" id="AWK86486.1"/>
    </source>
</evidence>
<sequence length="153" mass="16150">MARMSLSIVPLAAGLALVALPALADRSTPEQAKALATEAAAYLKEKGPAAAAAAFNDPKGAFVRKDLYVFVFDSKGHYVASGANPKLAGTDASGLKDAEGRPIVASMMEVTKASPSGVVEYVWLNRTSNKVEHKHSYVIREGEYLVGSGYYSD</sequence>
<dbReference type="SMART" id="SM01049">
    <property type="entry name" value="Cache_2"/>
    <property type="match status" value="1"/>
</dbReference>
<gene>
    <name evidence="8" type="ORF">DEW08_09750</name>
</gene>
<evidence type="ECO:0000313" key="9">
    <source>
        <dbReference type="Proteomes" id="UP000245629"/>
    </source>
</evidence>
<evidence type="ECO:0000256" key="2">
    <source>
        <dbReference type="ARBA" id="ARBA00022475"/>
    </source>
</evidence>
<dbReference type="EMBL" id="CP029353">
    <property type="protein sequence ID" value="AWK86486.1"/>
    <property type="molecule type" value="Genomic_DNA"/>
</dbReference>
<organism evidence="8 9">
    <name type="scientific">Azospirillum thermophilum</name>
    <dbReference type="NCBI Taxonomy" id="2202148"/>
    <lineage>
        <taxon>Bacteria</taxon>
        <taxon>Pseudomonadati</taxon>
        <taxon>Pseudomonadota</taxon>
        <taxon>Alphaproteobacteria</taxon>
        <taxon>Rhodospirillales</taxon>
        <taxon>Azospirillaceae</taxon>
        <taxon>Azospirillum</taxon>
    </lineage>
</organism>
<evidence type="ECO:0000256" key="3">
    <source>
        <dbReference type="ARBA" id="ARBA00022692"/>
    </source>
</evidence>
<evidence type="ECO:0000256" key="6">
    <source>
        <dbReference type="SAM" id="SignalP"/>
    </source>
</evidence>
<keyword evidence="2" id="KW-1003">Cell membrane</keyword>
<feature type="chain" id="PRO_5015782390" description="Single Cache domain-containing protein" evidence="6">
    <location>
        <begin position="25"/>
        <end position="153"/>
    </location>
</feature>
<dbReference type="RefSeq" id="WP_109326612.1">
    <property type="nucleotide sequence ID" value="NZ_CP029353.1"/>
</dbReference>
<dbReference type="Gene3D" id="3.30.450.20">
    <property type="entry name" value="PAS domain"/>
    <property type="match status" value="1"/>
</dbReference>
<evidence type="ECO:0000259" key="7">
    <source>
        <dbReference type="SMART" id="SM01049"/>
    </source>
</evidence>
<reference evidence="9" key="1">
    <citation type="submission" date="2018-05" db="EMBL/GenBank/DDBJ databases">
        <title>Azospirillum thermophila sp. nov., a novel isolated from hot spring.</title>
        <authorList>
            <person name="Zhao Z."/>
        </authorList>
    </citation>
    <scope>NUCLEOTIDE SEQUENCE [LARGE SCALE GENOMIC DNA]</scope>
    <source>
        <strain evidence="9">CFH 70021</strain>
    </source>
</reference>
<dbReference type="AlphaFoldDB" id="A0A2S2CPS8"/>
<evidence type="ECO:0000256" key="5">
    <source>
        <dbReference type="ARBA" id="ARBA00023136"/>
    </source>
</evidence>
<evidence type="ECO:0000256" key="1">
    <source>
        <dbReference type="ARBA" id="ARBA00004651"/>
    </source>
</evidence>
<dbReference type="GO" id="GO:0005886">
    <property type="term" value="C:plasma membrane"/>
    <property type="evidence" value="ECO:0007669"/>
    <property type="project" value="UniProtKB-SubCell"/>
</dbReference>
<dbReference type="Pfam" id="PF17200">
    <property type="entry name" value="sCache_2"/>
    <property type="match status" value="1"/>
</dbReference>
<keyword evidence="3" id="KW-0812">Transmembrane</keyword>
<dbReference type="KEGG" id="azz:DEW08_09750"/>
<keyword evidence="5" id="KW-0472">Membrane</keyword>
<name>A0A2S2CPS8_9PROT</name>
<feature type="signal peptide" evidence="6">
    <location>
        <begin position="1"/>
        <end position="24"/>
    </location>
</feature>
<keyword evidence="4" id="KW-1133">Transmembrane helix</keyword>
<dbReference type="Proteomes" id="UP000245629">
    <property type="component" value="Chromosome 2"/>
</dbReference>
<dbReference type="InterPro" id="IPR033480">
    <property type="entry name" value="sCache_2"/>
</dbReference>
<comment type="subcellular location">
    <subcellularLocation>
        <location evidence="1">Cell membrane</location>
        <topology evidence="1">Multi-pass membrane protein</topology>
    </subcellularLocation>
</comment>
<dbReference type="OrthoDB" id="7475012at2"/>